<evidence type="ECO:0000313" key="4">
    <source>
        <dbReference type="Proteomes" id="UP001495147"/>
    </source>
</evidence>
<dbReference type="InterPro" id="IPR036249">
    <property type="entry name" value="Thioredoxin-like_sf"/>
</dbReference>
<dbReference type="InterPro" id="IPR014440">
    <property type="entry name" value="HCCAis_GSTk"/>
</dbReference>
<organism evidence="3 4">
    <name type="scientific">Roseateles paludis</name>
    <dbReference type="NCBI Taxonomy" id="3145238"/>
    <lineage>
        <taxon>Bacteria</taxon>
        <taxon>Pseudomonadati</taxon>
        <taxon>Pseudomonadota</taxon>
        <taxon>Betaproteobacteria</taxon>
        <taxon>Burkholderiales</taxon>
        <taxon>Sphaerotilaceae</taxon>
        <taxon>Roseateles</taxon>
    </lineage>
</organism>
<dbReference type="PIRSF" id="PIRSF006386">
    <property type="entry name" value="HCCAis_GSTk"/>
    <property type="match status" value="1"/>
</dbReference>
<proteinExistence type="inferred from homology"/>
<sequence length="220" mass="24172">MHWRSPSGRAIIQPMNAPLHFYFDFSSPYSYLATAWVDEVAARHGRQVQWHAILLGAIFQTIGSRPLVDQPGKGDYSRRDFARSAAMAGLPFAEPAHFPISTHLAARVFWWLHGQDPARAKAWARAAYAAYFAHGLDLSDPDALRQVCTQAGLDATAAEVAWGDPLLKAQLKAENDAALAAGVFGAPYLVIDGEPFWGNDRRDQVEWWLGGAGPQSMASR</sequence>
<keyword evidence="1 3" id="KW-0413">Isomerase</keyword>
<protein>
    <recommendedName>
        <fullName evidence="1">2-hydroxychromene-2-carboxylate isomerase</fullName>
        <ecNumber evidence="1">5.99.1.4</ecNumber>
    </recommendedName>
</protein>
<dbReference type="Pfam" id="PF01323">
    <property type="entry name" value="DSBA"/>
    <property type="match status" value="1"/>
</dbReference>
<comment type="catalytic activity">
    <reaction evidence="1">
        <text>2-hydroxychromene-2-carboxylate = (3E)-4-(2-hydroxyphenyl)-2-oxobut-3-enoate</text>
        <dbReference type="Rhea" id="RHEA:27401"/>
        <dbReference type="ChEBI" id="CHEBI:59350"/>
        <dbReference type="ChEBI" id="CHEBI:59353"/>
        <dbReference type="EC" id="5.99.1.4"/>
    </reaction>
</comment>
<evidence type="ECO:0000313" key="3">
    <source>
        <dbReference type="EMBL" id="MEO3693690.1"/>
    </source>
</evidence>
<dbReference type="PANTHER" id="PTHR42943:SF2">
    <property type="entry name" value="GLUTATHIONE S-TRANSFERASE KAPPA 1"/>
    <property type="match status" value="1"/>
</dbReference>
<name>A0ABV0G7M7_9BURK</name>
<dbReference type="RefSeq" id="WP_347706500.1">
    <property type="nucleotide sequence ID" value="NZ_JBDPZD010000009.1"/>
</dbReference>
<dbReference type="InterPro" id="IPR051924">
    <property type="entry name" value="GST_Kappa/NadH"/>
</dbReference>
<dbReference type="InterPro" id="IPR001853">
    <property type="entry name" value="DSBA-like_thioredoxin_dom"/>
</dbReference>
<accession>A0ABV0G7M7</accession>
<evidence type="ECO:0000259" key="2">
    <source>
        <dbReference type="Pfam" id="PF01323"/>
    </source>
</evidence>
<gene>
    <name evidence="3" type="ORF">ABDJ85_19625</name>
</gene>
<dbReference type="InterPro" id="IPR044087">
    <property type="entry name" value="NahD-like"/>
</dbReference>
<feature type="domain" description="DSBA-like thioredoxin" evidence="2">
    <location>
        <begin position="20"/>
        <end position="206"/>
    </location>
</feature>
<dbReference type="PANTHER" id="PTHR42943">
    <property type="entry name" value="GLUTATHIONE S-TRANSFERASE KAPPA"/>
    <property type="match status" value="1"/>
</dbReference>
<comment type="caution">
    <text evidence="3">The sequence shown here is derived from an EMBL/GenBank/DDBJ whole genome shotgun (WGS) entry which is preliminary data.</text>
</comment>
<dbReference type="CDD" id="cd03022">
    <property type="entry name" value="DsbA_HCCA_Iso"/>
    <property type="match status" value="1"/>
</dbReference>
<dbReference type="SUPFAM" id="SSF52833">
    <property type="entry name" value="Thioredoxin-like"/>
    <property type="match status" value="1"/>
</dbReference>
<evidence type="ECO:0000256" key="1">
    <source>
        <dbReference type="PIRNR" id="PIRNR006386"/>
    </source>
</evidence>
<dbReference type="Gene3D" id="3.40.30.10">
    <property type="entry name" value="Glutaredoxin"/>
    <property type="match status" value="1"/>
</dbReference>
<dbReference type="EC" id="5.99.1.4" evidence="1"/>
<comment type="similarity">
    <text evidence="1">Belongs to the GST superfamily. NadH family.</text>
</comment>
<dbReference type="EMBL" id="JBDPZD010000009">
    <property type="protein sequence ID" value="MEO3693690.1"/>
    <property type="molecule type" value="Genomic_DNA"/>
</dbReference>
<dbReference type="GO" id="GO:0016853">
    <property type="term" value="F:isomerase activity"/>
    <property type="evidence" value="ECO:0007669"/>
    <property type="project" value="UniProtKB-KW"/>
</dbReference>
<keyword evidence="4" id="KW-1185">Reference proteome</keyword>
<dbReference type="Proteomes" id="UP001495147">
    <property type="component" value="Unassembled WGS sequence"/>
</dbReference>
<reference evidence="3 4" key="1">
    <citation type="submission" date="2024-05" db="EMBL/GenBank/DDBJ databases">
        <title>Roseateles sp. DJS-2-20 16S ribosomal RNA gene Genome sequencing and assembly.</title>
        <authorList>
            <person name="Woo H."/>
        </authorList>
    </citation>
    <scope>NUCLEOTIDE SEQUENCE [LARGE SCALE GENOMIC DNA]</scope>
    <source>
        <strain evidence="3 4">DJS-2-20</strain>
    </source>
</reference>